<dbReference type="STRING" id="559304.G8Y8Z5"/>
<evidence type="ECO:0000313" key="8">
    <source>
        <dbReference type="EMBL" id="CCE84940.1"/>
    </source>
</evidence>
<dbReference type="PANTHER" id="PTHR46346:SF1">
    <property type="entry name" value="PHOSPHATIDYLINOSITOL N-ACETYLGLUCOSAMINYLTRANSFERASE SUBUNIT P"/>
    <property type="match status" value="1"/>
</dbReference>
<gene>
    <name evidence="7" type="primary">Piso0_004506</name>
    <name evidence="7" type="ORF">GNLVRS01_PISO0K18380g</name>
    <name evidence="8" type="ORF">GNLVRS01_PISO0L18381g</name>
</gene>
<keyword evidence="9" id="KW-1185">Reference proteome</keyword>
<dbReference type="HOGENOM" id="CLU_081616_1_1_1"/>
<keyword evidence="3 5" id="KW-1133">Transmembrane helix</keyword>
<dbReference type="InParanoid" id="G8Y8Z5"/>
<organism evidence="7 9">
    <name type="scientific">Pichia sorbitophila (strain ATCC MYA-4447 / BCRC 22081 / CBS 7064 / NBRC 10061 / NRRL Y-12695)</name>
    <name type="common">Hybrid yeast</name>
    <dbReference type="NCBI Taxonomy" id="559304"/>
    <lineage>
        <taxon>Eukaryota</taxon>
        <taxon>Fungi</taxon>
        <taxon>Dikarya</taxon>
        <taxon>Ascomycota</taxon>
        <taxon>Saccharomycotina</taxon>
        <taxon>Pichiomycetes</taxon>
        <taxon>Debaryomycetaceae</taxon>
        <taxon>Millerozyma</taxon>
    </lineage>
</organism>
<dbReference type="EMBL" id="FO082048">
    <property type="protein sequence ID" value="CCE84940.1"/>
    <property type="molecule type" value="Genomic_DNA"/>
</dbReference>
<dbReference type="InterPro" id="IPR052263">
    <property type="entry name" value="GPI_Anchor_Biosynth"/>
</dbReference>
<evidence type="ECO:0000313" key="9">
    <source>
        <dbReference type="Proteomes" id="UP000005222"/>
    </source>
</evidence>
<accession>G8Y8Z5</accession>
<dbReference type="EMBL" id="FO082049">
    <property type="protein sequence ID" value="CCE83909.1"/>
    <property type="molecule type" value="Genomic_DNA"/>
</dbReference>
<dbReference type="InterPro" id="IPR013717">
    <property type="entry name" value="PIG-P"/>
</dbReference>
<feature type="domain" description="PIG-P" evidence="6">
    <location>
        <begin position="35"/>
        <end position="158"/>
    </location>
</feature>
<dbReference type="GO" id="GO:0016020">
    <property type="term" value="C:membrane"/>
    <property type="evidence" value="ECO:0007669"/>
    <property type="project" value="UniProtKB-SubCell"/>
</dbReference>
<dbReference type="GO" id="GO:0006506">
    <property type="term" value="P:GPI anchor biosynthetic process"/>
    <property type="evidence" value="ECO:0007669"/>
    <property type="project" value="TreeGrafter"/>
</dbReference>
<dbReference type="AlphaFoldDB" id="G8Y8Z5"/>
<evidence type="ECO:0000256" key="4">
    <source>
        <dbReference type="ARBA" id="ARBA00023136"/>
    </source>
</evidence>
<feature type="transmembrane region" description="Helical" evidence="5">
    <location>
        <begin position="40"/>
        <end position="59"/>
    </location>
</feature>
<keyword evidence="2 5" id="KW-0812">Transmembrane</keyword>
<proteinExistence type="predicted"/>
<dbReference type="Proteomes" id="UP000005222">
    <property type="component" value="Chromosome K"/>
</dbReference>
<reference evidence="7" key="1">
    <citation type="submission" date="2011-10" db="EMBL/GenBank/DDBJ databases">
        <authorList>
            <person name="Genoscope - CEA"/>
        </authorList>
    </citation>
    <scope>NUCLEOTIDE SEQUENCE</scope>
</reference>
<evidence type="ECO:0000259" key="6">
    <source>
        <dbReference type="Pfam" id="PF08510"/>
    </source>
</evidence>
<evidence type="ECO:0000256" key="5">
    <source>
        <dbReference type="SAM" id="Phobius"/>
    </source>
</evidence>
<dbReference type="FunCoup" id="G8Y8Z5">
    <property type="interactions" value="69"/>
</dbReference>
<dbReference type="eggNOG" id="KOG2257">
    <property type="taxonomic scope" value="Eukaryota"/>
</dbReference>
<dbReference type="Pfam" id="PF08510">
    <property type="entry name" value="PIG-P"/>
    <property type="match status" value="1"/>
</dbReference>
<name>G8Y8Z5_PICSO</name>
<sequence>MQDYKNRQNASNNTPEDLLARQSDVTVSSNVTSYSEYRGFFVYVISAIALITWACWSFIPESVLSDYFGITYLPDRYWSVAIPTYILVLMLYSYIALALYNTEKKTVKLDDAKNFVDEYSVLAGSSRASGIVDASRYVFESTSGVQDLPVPLVNEVLYGSDDDLDSNSN</sequence>
<protein>
    <submittedName>
        <fullName evidence="7">Piso0_004506 protein</fullName>
    </submittedName>
</protein>
<dbReference type="OrthoDB" id="690928at2759"/>
<dbReference type="GO" id="GO:0005783">
    <property type="term" value="C:endoplasmic reticulum"/>
    <property type="evidence" value="ECO:0007669"/>
    <property type="project" value="TreeGrafter"/>
</dbReference>
<evidence type="ECO:0000256" key="3">
    <source>
        <dbReference type="ARBA" id="ARBA00022989"/>
    </source>
</evidence>
<dbReference type="Proteomes" id="UP000005222">
    <property type="component" value="Chromosome L"/>
</dbReference>
<keyword evidence="4 5" id="KW-0472">Membrane</keyword>
<comment type="subcellular location">
    <subcellularLocation>
        <location evidence="1">Membrane</location>
        <topology evidence="1">Multi-pass membrane protein</topology>
    </subcellularLocation>
</comment>
<feature type="transmembrane region" description="Helical" evidence="5">
    <location>
        <begin position="79"/>
        <end position="100"/>
    </location>
</feature>
<evidence type="ECO:0000256" key="1">
    <source>
        <dbReference type="ARBA" id="ARBA00004141"/>
    </source>
</evidence>
<evidence type="ECO:0000313" key="7">
    <source>
        <dbReference type="EMBL" id="CCE83909.1"/>
    </source>
</evidence>
<dbReference type="PANTHER" id="PTHR46346">
    <property type="entry name" value="PHOSPHATIDYLINOSITOL N-ACETYLGLUCOSAMINYLTRANSFERASE SUBUNIT P"/>
    <property type="match status" value="1"/>
</dbReference>
<evidence type="ECO:0000256" key="2">
    <source>
        <dbReference type="ARBA" id="ARBA00022692"/>
    </source>
</evidence>
<reference evidence="9" key="2">
    <citation type="journal article" date="2012" name="G3 (Bethesda)">
        <title>Pichia sorbitophila, an interspecies yeast hybrid reveals early steps of genome resolution following polyploidization.</title>
        <authorList>
            <person name="Leh Louis V."/>
            <person name="Despons L."/>
            <person name="Friedrich A."/>
            <person name="Martin T."/>
            <person name="Durrens P."/>
            <person name="Casaregola S."/>
            <person name="Neuveglise C."/>
            <person name="Fairhead C."/>
            <person name="Marck C."/>
            <person name="Cruz J.A."/>
            <person name="Straub M.L."/>
            <person name="Kugler V."/>
            <person name="Sacerdot C."/>
            <person name="Uzunov Z."/>
            <person name="Thierry A."/>
            <person name="Weiss S."/>
            <person name="Bleykasten C."/>
            <person name="De Montigny J."/>
            <person name="Jacques N."/>
            <person name="Jung P."/>
            <person name="Lemaire M."/>
            <person name="Mallet S."/>
            <person name="Morel G."/>
            <person name="Richard G.F."/>
            <person name="Sarkar A."/>
            <person name="Savel G."/>
            <person name="Schacherer J."/>
            <person name="Seret M.L."/>
            <person name="Talla E."/>
            <person name="Samson G."/>
            <person name="Jubin C."/>
            <person name="Poulain J."/>
            <person name="Vacherie B."/>
            <person name="Barbe V."/>
            <person name="Pelletier E."/>
            <person name="Sherman D.J."/>
            <person name="Westhof E."/>
            <person name="Weissenbach J."/>
            <person name="Baret P.V."/>
            <person name="Wincker P."/>
            <person name="Gaillardin C."/>
            <person name="Dujon B."/>
            <person name="Souciet J.L."/>
        </authorList>
    </citation>
    <scope>NUCLEOTIDE SEQUENCE [LARGE SCALE GENOMIC DNA]</scope>
    <source>
        <strain evidence="9">ATCC MYA-4447 / BCRC 22081 / CBS 7064 / NBRC 10061 / NRRL Y-12695</strain>
    </source>
</reference>